<gene>
    <name evidence="10" type="primary">LOC101490962</name>
</gene>
<organism evidence="9 10">
    <name type="scientific">Cicer arietinum</name>
    <name type="common">Chickpea</name>
    <name type="synonym">Garbanzo</name>
    <dbReference type="NCBI Taxonomy" id="3827"/>
    <lineage>
        <taxon>Eukaryota</taxon>
        <taxon>Viridiplantae</taxon>
        <taxon>Streptophyta</taxon>
        <taxon>Embryophyta</taxon>
        <taxon>Tracheophyta</taxon>
        <taxon>Spermatophyta</taxon>
        <taxon>Magnoliopsida</taxon>
        <taxon>eudicotyledons</taxon>
        <taxon>Gunneridae</taxon>
        <taxon>Pentapetalae</taxon>
        <taxon>rosids</taxon>
        <taxon>fabids</taxon>
        <taxon>Fabales</taxon>
        <taxon>Fabaceae</taxon>
        <taxon>Papilionoideae</taxon>
        <taxon>50 kb inversion clade</taxon>
        <taxon>NPAAA clade</taxon>
        <taxon>Hologalegina</taxon>
        <taxon>IRL clade</taxon>
        <taxon>Cicereae</taxon>
        <taxon>Cicer</taxon>
    </lineage>
</organism>
<dbReference type="eggNOG" id="KOG4200">
    <property type="taxonomic scope" value="Eukaryota"/>
</dbReference>
<evidence type="ECO:0000256" key="5">
    <source>
        <dbReference type="ARBA" id="ARBA00023098"/>
    </source>
</evidence>
<dbReference type="GeneID" id="101490962"/>
<dbReference type="PaxDb" id="3827-XP_004485945.1"/>
<dbReference type="PANTHER" id="PTHR21212">
    <property type="entry name" value="BERNARDINELLI-SEIP CONGENITAL LIPODYSTROPHY 2 HOMOLOG BSCL2 PROTEIN"/>
    <property type="match status" value="1"/>
</dbReference>
<reference evidence="10" key="2">
    <citation type="submission" date="2025-08" db="UniProtKB">
        <authorList>
            <consortium name="RefSeq"/>
        </authorList>
    </citation>
    <scope>IDENTIFICATION</scope>
    <source>
        <tissue evidence="10">Etiolated seedlings</tissue>
    </source>
</reference>
<feature type="transmembrane region" description="Helical" evidence="8">
    <location>
        <begin position="211"/>
        <end position="231"/>
    </location>
</feature>
<protein>
    <submittedName>
        <fullName evidence="10">Seipin-2</fullName>
    </submittedName>
</protein>
<dbReference type="PANTHER" id="PTHR21212:SF0">
    <property type="entry name" value="SEIPIN"/>
    <property type="match status" value="1"/>
</dbReference>
<dbReference type="Proteomes" id="UP000087171">
    <property type="component" value="Chromosome Ca1"/>
</dbReference>
<dbReference type="OrthoDB" id="3990054at2759"/>
<feature type="compositionally biased region" description="Basic and acidic residues" evidence="7">
    <location>
        <begin position="100"/>
        <end position="116"/>
    </location>
</feature>
<evidence type="ECO:0000256" key="4">
    <source>
        <dbReference type="ARBA" id="ARBA00022989"/>
    </source>
</evidence>
<feature type="compositionally biased region" description="Basic and acidic residues" evidence="7">
    <location>
        <begin position="8"/>
        <end position="25"/>
    </location>
</feature>
<keyword evidence="6 8" id="KW-0472">Membrane</keyword>
<keyword evidence="9" id="KW-1185">Reference proteome</keyword>
<dbReference type="GO" id="GO:0006629">
    <property type="term" value="P:lipid metabolic process"/>
    <property type="evidence" value="ECO:0007669"/>
    <property type="project" value="UniProtKB-KW"/>
</dbReference>
<name>A0A1S2X9Z3_CICAR</name>
<sequence length="521" mass="58516">MDPLPSIHQHENDDVFTDALHHSSAEEPPEASSSASTLTDSKPIFPEPRDSHSNQSSPATTLRRRSIRLGSKQPSYSSTDIDSINVTRRSFKNHPRYKNLKQDENSTAKPYSDEPHQVNALPASIPATEVNNEESTATTAMNDDSAGDSADSALRLGDSSFLELIAGLVIKALGFQIKLIFMFITYPLQFTFRSCLFFMDPFGTTKMGKDIFVLVLCNIWSIVIGYIKPYVRKWFKGNESIWSVMFRFGLGFLWAIYVCCMLIGLLVSSFVFSGFLMKCFVEKPIQIKESLNFDYTKLSPVAYVPIISCDGVVSGKDSGKLMMGERVIPSKHKVQVTVSLRVPESGYNRNLGVFQARVDFLLFNGKSIASLSQPCMLRFRSEPIRLIMTFLKIAPLVTGYTSETQILNVKMIGFVEGNIPTSCLKVTLEQRPEYQPGAGIPEIYDASLVVESQLPFLKRIIWHWKMSIFIWITMIAFFTELIFVLVCCRPTIIPRTRHRVASARGPATLNSLQALSQSRDF</sequence>
<dbReference type="InterPro" id="IPR009617">
    <property type="entry name" value="Seipin"/>
</dbReference>
<keyword evidence="3" id="KW-0256">Endoplasmic reticulum</keyword>
<dbReference type="RefSeq" id="XP_004485945.1">
    <property type="nucleotide sequence ID" value="XM_004485888.3"/>
</dbReference>
<dbReference type="STRING" id="3827.A0A1S2X9Z3"/>
<feature type="region of interest" description="Disordered" evidence="7">
    <location>
        <begin position="1"/>
        <end position="118"/>
    </location>
</feature>
<evidence type="ECO:0000256" key="8">
    <source>
        <dbReference type="SAM" id="Phobius"/>
    </source>
</evidence>
<dbReference type="KEGG" id="cam:101490962"/>
<dbReference type="AlphaFoldDB" id="A0A1S2X9Z3"/>
<evidence type="ECO:0000313" key="10">
    <source>
        <dbReference type="RefSeq" id="XP_004485945.1"/>
    </source>
</evidence>
<evidence type="ECO:0000313" key="9">
    <source>
        <dbReference type="Proteomes" id="UP000087171"/>
    </source>
</evidence>
<evidence type="ECO:0000256" key="2">
    <source>
        <dbReference type="ARBA" id="ARBA00022692"/>
    </source>
</evidence>
<dbReference type="CDD" id="cd23995">
    <property type="entry name" value="Seipin_BSCL2_like"/>
    <property type="match status" value="1"/>
</dbReference>
<evidence type="ECO:0000256" key="3">
    <source>
        <dbReference type="ARBA" id="ARBA00022824"/>
    </source>
</evidence>
<dbReference type="GO" id="GO:0140042">
    <property type="term" value="P:lipid droplet formation"/>
    <property type="evidence" value="ECO:0007669"/>
    <property type="project" value="UniProtKB-ARBA"/>
</dbReference>
<feature type="compositionally biased region" description="Basic residues" evidence="7">
    <location>
        <begin position="89"/>
        <end position="99"/>
    </location>
</feature>
<evidence type="ECO:0000256" key="1">
    <source>
        <dbReference type="ARBA" id="ARBA00004477"/>
    </source>
</evidence>
<keyword evidence="5" id="KW-0443">Lipid metabolism</keyword>
<dbReference type="Pfam" id="PF06775">
    <property type="entry name" value="Seipin"/>
    <property type="match status" value="1"/>
</dbReference>
<feature type="transmembrane region" description="Helical" evidence="8">
    <location>
        <begin position="251"/>
        <end position="276"/>
    </location>
</feature>
<accession>A0A1S2X9Z3</accession>
<proteinExistence type="predicted"/>
<keyword evidence="2 8" id="KW-0812">Transmembrane</keyword>
<comment type="subcellular location">
    <subcellularLocation>
        <location evidence="1">Endoplasmic reticulum membrane</location>
        <topology evidence="1">Multi-pass membrane protein</topology>
    </subcellularLocation>
</comment>
<keyword evidence="4 8" id="KW-1133">Transmembrane helix</keyword>
<reference evidence="9" key="1">
    <citation type="journal article" date="2013" name="Nat. Biotechnol.">
        <title>Draft genome sequence of chickpea (Cicer arietinum) provides a resource for trait improvement.</title>
        <authorList>
            <person name="Varshney R.K."/>
            <person name="Song C."/>
            <person name="Saxena R.K."/>
            <person name="Azam S."/>
            <person name="Yu S."/>
            <person name="Sharpe A.G."/>
            <person name="Cannon S."/>
            <person name="Baek J."/>
            <person name="Rosen B.D."/>
            <person name="Tar'an B."/>
            <person name="Millan T."/>
            <person name="Zhang X."/>
            <person name="Ramsay L.D."/>
            <person name="Iwata A."/>
            <person name="Wang Y."/>
            <person name="Nelson W."/>
            <person name="Farmer A.D."/>
            <person name="Gaur P.M."/>
            <person name="Soderlund C."/>
            <person name="Penmetsa R.V."/>
            <person name="Xu C."/>
            <person name="Bharti A.K."/>
            <person name="He W."/>
            <person name="Winter P."/>
            <person name="Zhao S."/>
            <person name="Hane J.K."/>
            <person name="Carrasquilla-Garcia N."/>
            <person name="Condie J.A."/>
            <person name="Upadhyaya H.D."/>
            <person name="Luo M.C."/>
            <person name="Thudi M."/>
            <person name="Gowda C.L."/>
            <person name="Singh N.P."/>
            <person name="Lichtenzveig J."/>
            <person name="Gali K.K."/>
            <person name="Rubio J."/>
            <person name="Nadarajan N."/>
            <person name="Dolezel J."/>
            <person name="Bansal K.C."/>
            <person name="Xu X."/>
            <person name="Edwards D."/>
            <person name="Zhang G."/>
            <person name="Kahl G."/>
            <person name="Gil J."/>
            <person name="Singh K.B."/>
            <person name="Datta S.K."/>
            <person name="Jackson S.A."/>
            <person name="Wang J."/>
            <person name="Cook D.R."/>
        </authorList>
    </citation>
    <scope>NUCLEOTIDE SEQUENCE [LARGE SCALE GENOMIC DNA]</scope>
    <source>
        <strain evidence="9">cv. CDC Frontier</strain>
    </source>
</reference>
<evidence type="ECO:0000256" key="7">
    <source>
        <dbReference type="SAM" id="MobiDB-lite"/>
    </source>
</evidence>
<feature type="compositionally biased region" description="Polar residues" evidence="7">
    <location>
        <begin position="72"/>
        <end position="88"/>
    </location>
</feature>
<evidence type="ECO:0000256" key="6">
    <source>
        <dbReference type="ARBA" id="ARBA00023136"/>
    </source>
</evidence>
<dbReference type="GO" id="GO:0005789">
    <property type="term" value="C:endoplasmic reticulum membrane"/>
    <property type="evidence" value="ECO:0007669"/>
    <property type="project" value="UniProtKB-SubCell"/>
</dbReference>
<feature type="transmembrane region" description="Helical" evidence="8">
    <location>
        <begin position="468"/>
        <end position="486"/>
    </location>
</feature>